<organism evidence="3 4">
    <name type="scientific">Physcomitrium patens</name>
    <name type="common">Spreading-leaved earth moss</name>
    <name type="synonym">Physcomitrella patens</name>
    <dbReference type="NCBI Taxonomy" id="3218"/>
    <lineage>
        <taxon>Eukaryota</taxon>
        <taxon>Viridiplantae</taxon>
        <taxon>Streptophyta</taxon>
        <taxon>Embryophyta</taxon>
        <taxon>Bryophyta</taxon>
        <taxon>Bryophytina</taxon>
        <taxon>Bryopsida</taxon>
        <taxon>Funariidae</taxon>
        <taxon>Funariales</taxon>
        <taxon>Funariaceae</taxon>
        <taxon>Physcomitrium</taxon>
    </lineage>
</organism>
<dbReference type="HOGENOM" id="CLU_1067097_0_0_1"/>
<dbReference type="PANTHER" id="PTHR32246">
    <property type="entry name" value="INGRESSION PROTEIN FIC1"/>
    <property type="match status" value="1"/>
</dbReference>
<dbReference type="AlphaFoldDB" id="A9TI03"/>
<evidence type="ECO:0000259" key="2">
    <source>
        <dbReference type="Pfam" id="PF00168"/>
    </source>
</evidence>
<feature type="compositionally biased region" description="Polar residues" evidence="1">
    <location>
        <begin position="206"/>
        <end position="223"/>
    </location>
</feature>
<evidence type="ECO:0000256" key="1">
    <source>
        <dbReference type="SAM" id="MobiDB-lite"/>
    </source>
</evidence>
<reference evidence="3 4" key="1">
    <citation type="journal article" date="2008" name="Science">
        <title>The Physcomitrella genome reveals evolutionary insights into the conquest of land by plants.</title>
        <authorList>
            <person name="Rensing S."/>
            <person name="Lang D."/>
            <person name="Zimmer A."/>
            <person name="Terry A."/>
            <person name="Salamov A."/>
            <person name="Shapiro H."/>
            <person name="Nishiyama T."/>
            <person name="Perroud P.-F."/>
            <person name="Lindquist E."/>
            <person name="Kamisugi Y."/>
            <person name="Tanahashi T."/>
            <person name="Sakakibara K."/>
            <person name="Fujita T."/>
            <person name="Oishi K."/>
            <person name="Shin-I T."/>
            <person name="Kuroki Y."/>
            <person name="Toyoda A."/>
            <person name="Suzuki Y."/>
            <person name="Hashimoto A."/>
            <person name="Yamaguchi K."/>
            <person name="Sugano A."/>
            <person name="Kohara Y."/>
            <person name="Fujiyama A."/>
            <person name="Anterola A."/>
            <person name="Aoki S."/>
            <person name="Ashton N."/>
            <person name="Barbazuk W.B."/>
            <person name="Barker E."/>
            <person name="Bennetzen J."/>
            <person name="Bezanilla M."/>
            <person name="Blankenship R."/>
            <person name="Cho S.H."/>
            <person name="Dutcher S."/>
            <person name="Estelle M."/>
            <person name="Fawcett J.A."/>
            <person name="Gundlach H."/>
            <person name="Hanada K."/>
            <person name="Heyl A."/>
            <person name="Hicks K.A."/>
            <person name="Hugh J."/>
            <person name="Lohr M."/>
            <person name="Mayer K."/>
            <person name="Melkozernov A."/>
            <person name="Murata T."/>
            <person name="Nelson D."/>
            <person name="Pils B."/>
            <person name="Prigge M."/>
            <person name="Reiss B."/>
            <person name="Renner T."/>
            <person name="Rombauts S."/>
            <person name="Rushton P."/>
            <person name="Sanderfoot A."/>
            <person name="Schween G."/>
            <person name="Shiu S.-H."/>
            <person name="Stueber K."/>
            <person name="Theodoulou F.L."/>
            <person name="Tu H."/>
            <person name="Van de Peer Y."/>
            <person name="Verrier P.J."/>
            <person name="Waters E."/>
            <person name="Wood A."/>
            <person name="Yang L."/>
            <person name="Cove D."/>
            <person name="Cuming A."/>
            <person name="Hasebe M."/>
            <person name="Lucas S."/>
            <person name="Mishler D.B."/>
            <person name="Reski R."/>
            <person name="Grigoriev I."/>
            <person name="Quatrano R.S."/>
            <person name="Boore J.L."/>
        </authorList>
    </citation>
    <scope>NUCLEOTIDE SEQUENCE [LARGE SCALE GENOMIC DNA]</scope>
    <source>
        <strain evidence="3 4">cv. Gransden 2004</strain>
    </source>
</reference>
<keyword evidence="4" id="KW-1185">Reference proteome</keyword>
<dbReference type="Pfam" id="PF00168">
    <property type="entry name" value="C2"/>
    <property type="match status" value="1"/>
</dbReference>
<reference evidence="3 4" key="2">
    <citation type="journal article" date="2018" name="Plant J.">
        <title>The Physcomitrella patens chromosome-scale assembly reveals moss genome structure and evolution.</title>
        <authorList>
            <person name="Lang D."/>
            <person name="Ullrich K.K."/>
            <person name="Murat F."/>
            <person name="Fuchs J."/>
            <person name="Jenkins J."/>
            <person name="Haas F.B."/>
            <person name="Piednoel M."/>
            <person name="Gundlach H."/>
            <person name="Van Bel M."/>
            <person name="Meyberg R."/>
            <person name="Vives C."/>
            <person name="Morata J."/>
            <person name="Symeonidi A."/>
            <person name="Hiss M."/>
            <person name="Muchero W."/>
            <person name="Kamisugi Y."/>
            <person name="Saleh O."/>
            <person name="Blanc G."/>
            <person name="Decker E.L."/>
            <person name="van Gessel N."/>
            <person name="Grimwood J."/>
            <person name="Hayes R.D."/>
            <person name="Graham S.W."/>
            <person name="Gunter L.E."/>
            <person name="McDaniel S.F."/>
            <person name="Hoernstein S.N.W."/>
            <person name="Larsson A."/>
            <person name="Li F.W."/>
            <person name="Perroud P.F."/>
            <person name="Phillips J."/>
            <person name="Ranjan P."/>
            <person name="Rokshar D.S."/>
            <person name="Rothfels C.J."/>
            <person name="Schneider L."/>
            <person name="Shu S."/>
            <person name="Stevenson D.W."/>
            <person name="Thummler F."/>
            <person name="Tillich M."/>
            <person name="Villarreal Aguilar J.C."/>
            <person name="Widiez T."/>
            <person name="Wong G.K."/>
            <person name="Wymore A."/>
            <person name="Zhang Y."/>
            <person name="Zimmer A.D."/>
            <person name="Quatrano R.S."/>
            <person name="Mayer K.F.X."/>
            <person name="Goodstein D."/>
            <person name="Casacuberta J.M."/>
            <person name="Vandepoele K."/>
            <person name="Reski R."/>
            <person name="Cuming A.C."/>
            <person name="Tuskan G.A."/>
            <person name="Maumus F."/>
            <person name="Salse J."/>
            <person name="Schmutz J."/>
            <person name="Rensing S.A."/>
        </authorList>
    </citation>
    <scope>NUCLEOTIDE SEQUENCE [LARGE SCALE GENOMIC DNA]</scope>
    <source>
        <strain evidence="3 4">cv. Gransden 2004</strain>
    </source>
</reference>
<dbReference type="CDD" id="cd04051">
    <property type="entry name" value="C2_SRC2_like"/>
    <property type="match status" value="1"/>
</dbReference>
<name>A9TI03_PHYPA</name>
<dbReference type="EMBL" id="ABEU02000021">
    <property type="status" value="NOT_ANNOTATED_CDS"/>
    <property type="molecule type" value="Genomic_DNA"/>
</dbReference>
<evidence type="ECO:0000313" key="4">
    <source>
        <dbReference type="Proteomes" id="UP000006727"/>
    </source>
</evidence>
<dbReference type="InterPro" id="IPR000008">
    <property type="entry name" value="C2_dom"/>
</dbReference>
<dbReference type="SUPFAM" id="SSF49562">
    <property type="entry name" value="C2 domain (Calcium/lipid-binding domain, CaLB)"/>
    <property type="match status" value="1"/>
</dbReference>
<accession>A9TI03</accession>
<dbReference type="Proteomes" id="UP000006727">
    <property type="component" value="Chromosome 21"/>
</dbReference>
<proteinExistence type="predicted"/>
<dbReference type="Gramene" id="Pp3c21_10380V3.2">
    <property type="protein sequence ID" value="Pp3c21_10380V3.2"/>
    <property type="gene ID" value="Pp3c21_10380"/>
</dbReference>
<dbReference type="PANTHER" id="PTHR32246:SF151">
    <property type="entry name" value="C2 DOMAIN-CONTAINING PROTEIN"/>
    <property type="match status" value="1"/>
</dbReference>
<dbReference type="Gene3D" id="2.60.40.150">
    <property type="entry name" value="C2 domain"/>
    <property type="match status" value="1"/>
</dbReference>
<protein>
    <recommendedName>
        <fullName evidence="2">C2 domain-containing protein</fullName>
    </recommendedName>
</protein>
<dbReference type="EnsemblPlants" id="Pp3c21_10380V3.2">
    <property type="protein sequence ID" value="Pp3c21_10380V3.2"/>
    <property type="gene ID" value="Pp3c21_10380"/>
</dbReference>
<feature type="domain" description="C2" evidence="2">
    <location>
        <begin position="4"/>
        <end position="88"/>
    </location>
</feature>
<dbReference type="InterPro" id="IPR044750">
    <property type="entry name" value="C2_SRC2/BAP"/>
</dbReference>
<reference evidence="3" key="3">
    <citation type="submission" date="2020-12" db="UniProtKB">
        <authorList>
            <consortium name="EnsemblPlants"/>
        </authorList>
    </citation>
    <scope>IDENTIFICATION</scope>
</reference>
<evidence type="ECO:0000313" key="3">
    <source>
        <dbReference type="EnsemblPlants" id="Pp3c21_10380V3.2"/>
    </source>
</evidence>
<dbReference type="GO" id="GO:0006952">
    <property type="term" value="P:defense response"/>
    <property type="evidence" value="ECO:0007669"/>
    <property type="project" value="InterPro"/>
</dbReference>
<feature type="region of interest" description="Disordered" evidence="1">
    <location>
        <begin position="198"/>
        <end position="227"/>
    </location>
</feature>
<dbReference type="InterPro" id="IPR035892">
    <property type="entry name" value="C2_domain_sf"/>
</dbReference>
<sequence>MTEVHIKVLAAESLKRDGLFTKMSVYSLLWIDPAMKQATRVHQKGGRSPHWNDELIFGRGSTNIPTFYHHHSGNHGKLLGTTYLPLVEIARIKALKDDPQEYDTVKLQLTTPSGHVQGCIGLSISLTARVPVGTTRSAEPVMGYPVGLPPDMAYYNTFQFQSAPYEVHQRLSNAGNSRSSRSGLDFPVPARPAARILEYPRRQEESSQSARTPQPYSLSLDQTPSRHRHGNTALALIGGAIGGILVGDFVF</sequence>